<dbReference type="SMART" id="SM00042">
    <property type="entry name" value="CUB"/>
    <property type="match status" value="1"/>
</dbReference>
<keyword evidence="2" id="KW-1015">Disulfide bond</keyword>
<organism evidence="6 7">
    <name type="scientific">Meganyctiphanes norvegica</name>
    <name type="common">Northern krill</name>
    <name type="synonym">Thysanopoda norvegica</name>
    <dbReference type="NCBI Taxonomy" id="48144"/>
    <lineage>
        <taxon>Eukaryota</taxon>
        <taxon>Metazoa</taxon>
        <taxon>Ecdysozoa</taxon>
        <taxon>Arthropoda</taxon>
        <taxon>Crustacea</taxon>
        <taxon>Multicrustacea</taxon>
        <taxon>Malacostraca</taxon>
        <taxon>Eumalacostraca</taxon>
        <taxon>Eucarida</taxon>
        <taxon>Euphausiacea</taxon>
        <taxon>Euphausiidae</taxon>
        <taxon>Meganyctiphanes</taxon>
    </lineage>
</organism>
<evidence type="ECO:0000256" key="3">
    <source>
        <dbReference type="PROSITE-ProRule" id="PRU00059"/>
    </source>
</evidence>
<accession>A0AAV2RQF2</accession>
<dbReference type="InterPro" id="IPR035914">
    <property type="entry name" value="Sperma_CUB_dom_sf"/>
</dbReference>
<evidence type="ECO:0000313" key="6">
    <source>
        <dbReference type="EMBL" id="CAL4132541.1"/>
    </source>
</evidence>
<reference evidence="6 7" key="1">
    <citation type="submission" date="2024-05" db="EMBL/GenBank/DDBJ databases">
        <authorList>
            <person name="Wallberg A."/>
        </authorList>
    </citation>
    <scope>NUCLEOTIDE SEQUENCE [LARGE SCALE GENOMIC DNA]</scope>
</reference>
<evidence type="ECO:0000259" key="5">
    <source>
        <dbReference type="PROSITE" id="PS01180"/>
    </source>
</evidence>
<dbReference type="PANTHER" id="PTHR24251:SF50">
    <property type="entry name" value="ATTRACTIN-LIKE 1A"/>
    <property type="match status" value="1"/>
</dbReference>
<name>A0AAV2RQF2_MEGNR</name>
<keyword evidence="1" id="KW-0677">Repeat</keyword>
<dbReference type="Proteomes" id="UP001497623">
    <property type="component" value="Unassembled WGS sequence"/>
</dbReference>
<comment type="caution">
    <text evidence="6">The sequence shown here is derived from an EMBL/GenBank/DDBJ whole genome shotgun (WGS) entry which is preliminary data.</text>
</comment>
<dbReference type="PROSITE" id="PS01180">
    <property type="entry name" value="CUB"/>
    <property type="match status" value="1"/>
</dbReference>
<dbReference type="Gene3D" id="2.60.120.290">
    <property type="entry name" value="Spermadhesin, CUB domain"/>
    <property type="match status" value="1"/>
</dbReference>
<feature type="non-terminal residue" evidence="6">
    <location>
        <position position="203"/>
    </location>
</feature>
<keyword evidence="7" id="KW-1185">Reference proteome</keyword>
<gene>
    <name evidence="6" type="ORF">MNOR_LOCUS27018</name>
</gene>
<dbReference type="SUPFAM" id="SSF49854">
    <property type="entry name" value="Spermadhesin, CUB domain"/>
    <property type="match status" value="1"/>
</dbReference>
<feature type="chain" id="PRO_5043797166" description="CUB domain-containing protein" evidence="4">
    <location>
        <begin position="22"/>
        <end position="203"/>
    </location>
</feature>
<evidence type="ECO:0000256" key="4">
    <source>
        <dbReference type="SAM" id="SignalP"/>
    </source>
</evidence>
<protein>
    <recommendedName>
        <fullName evidence="5">CUB domain-containing protein</fullName>
    </recommendedName>
</protein>
<proteinExistence type="predicted"/>
<dbReference type="AlphaFoldDB" id="A0AAV2RQF2"/>
<evidence type="ECO:0000256" key="2">
    <source>
        <dbReference type="ARBA" id="ARBA00023157"/>
    </source>
</evidence>
<comment type="caution">
    <text evidence="3">Lacks conserved residue(s) required for the propagation of feature annotation.</text>
</comment>
<dbReference type="EMBL" id="CAXKWB010027836">
    <property type="protein sequence ID" value="CAL4132541.1"/>
    <property type="molecule type" value="Genomic_DNA"/>
</dbReference>
<evidence type="ECO:0000256" key="1">
    <source>
        <dbReference type="ARBA" id="ARBA00022737"/>
    </source>
</evidence>
<dbReference type="InterPro" id="IPR000859">
    <property type="entry name" value="CUB_dom"/>
</dbReference>
<keyword evidence="4" id="KW-0732">Signal</keyword>
<dbReference type="Pfam" id="PF00431">
    <property type="entry name" value="CUB"/>
    <property type="match status" value="1"/>
</dbReference>
<dbReference type="CDD" id="cd00041">
    <property type="entry name" value="CUB"/>
    <property type="match status" value="1"/>
</dbReference>
<dbReference type="PANTHER" id="PTHR24251">
    <property type="entry name" value="OVOCHYMASE-RELATED"/>
    <property type="match status" value="1"/>
</dbReference>
<feature type="domain" description="CUB" evidence="5">
    <location>
        <begin position="50"/>
        <end position="162"/>
    </location>
</feature>
<evidence type="ECO:0000313" key="7">
    <source>
        <dbReference type="Proteomes" id="UP001497623"/>
    </source>
</evidence>
<sequence length="203" mass="22183">MKAMVLQQILGLLLFLAFVDAQEYFTLNDEDLERDGNWSIQPRASGTFACSQRPQVVTLSSGDVATFTSPGYPSSYPNRNSCGWKFRANPSSASITVTCSAFTLQPSRRGRCRDYLKLGKTKYCGSDGPNSVTVTVRRILKISFKSDRRLNNLGFTCTATIDGTVVTLPPVVTNPPSGRCVCGKANRGTRIVGGQTTETNYYP</sequence>
<feature type="signal peptide" evidence="4">
    <location>
        <begin position="1"/>
        <end position="21"/>
    </location>
</feature>